<dbReference type="OrthoDB" id="5465390at2"/>
<accession>A0A1H3E2B5</accession>
<dbReference type="Proteomes" id="UP000183400">
    <property type="component" value="Unassembled WGS sequence"/>
</dbReference>
<organism evidence="1 2">
    <name type="scientific">Ruegeria halocynthiae</name>
    <dbReference type="NCBI Taxonomy" id="985054"/>
    <lineage>
        <taxon>Bacteria</taxon>
        <taxon>Pseudomonadati</taxon>
        <taxon>Pseudomonadota</taxon>
        <taxon>Alphaproteobacteria</taxon>
        <taxon>Rhodobacterales</taxon>
        <taxon>Roseobacteraceae</taxon>
        <taxon>Ruegeria</taxon>
    </lineage>
</organism>
<evidence type="ECO:0000313" key="2">
    <source>
        <dbReference type="Proteomes" id="UP000183400"/>
    </source>
</evidence>
<protein>
    <recommendedName>
        <fullName evidence="3">Aspartate racemase</fullName>
    </recommendedName>
</protein>
<dbReference type="RefSeq" id="WP_074738583.1">
    <property type="nucleotide sequence ID" value="NZ_FNNP01000010.1"/>
</dbReference>
<reference evidence="2" key="1">
    <citation type="submission" date="2016-10" db="EMBL/GenBank/DDBJ databases">
        <authorList>
            <person name="Varghese N."/>
            <person name="Submissions S."/>
        </authorList>
    </citation>
    <scope>NUCLEOTIDE SEQUENCE [LARGE SCALE GENOMIC DNA]</scope>
    <source>
        <strain evidence="2">DSM 27839</strain>
    </source>
</reference>
<keyword evidence="2" id="KW-1185">Reference proteome</keyword>
<evidence type="ECO:0000313" key="1">
    <source>
        <dbReference type="EMBL" id="SDX72777.1"/>
    </source>
</evidence>
<sequence length="73" mass="8065">MDTDLIEALQAARDLIAEHSDIRALVLECTDLSPYTARIQSDLKLPVFDLTILAQMAHSVSARGTYSGIMSWD</sequence>
<dbReference type="AlphaFoldDB" id="A0A1H3E2B5"/>
<name>A0A1H3E2B5_9RHOB</name>
<dbReference type="STRING" id="985054.SAMN05444358_11024"/>
<evidence type="ECO:0008006" key="3">
    <source>
        <dbReference type="Google" id="ProtNLM"/>
    </source>
</evidence>
<dbReference type="EMBL" id="FNNP01000010">
    <property type="protein sequence ID" value="SDX72777.1"/>
    <property type="molecule type" value="Genomic_DNA"/>
</dbReference>
<gene>
    <name evidence="1" type="ORF">SAMN05444358_11024</name>
</gene>
<proteinExistence type="predicted"/>